<dbReference type="InterPro" id="IPR016181">
    <property type="entry name" value="Acyl_CoA_acyltransferase"/>
</dbReference>
<name>A0ABQ6LMK5_9RHOB</name>
<comment type="caution">
    <text evidence="4">The sequence shown here is derived from an EMBL/GenBank/DDBJ whole genome shotgun (WGS) entry which is preliminary data.</text>
</comment>
<dbReference type="Pfam" id="PF00583">
    <property type="entry name" value="Acetyltransf_1"/>
    <property type="match status" value="1"/>
</dbReference>
<evidence type="ECO:0000259" key="3">
    <source>
        <dbReference type="PROSITE" id="PS51186"/>
    </source>
</evidence>
<dbReference type="EMBL" id="BSYI01000031">
    <property type="protein sequence ID" value="GMG84207.1"/>
    <property type="molecule type" value="Genomic_DNA"/>
</dbReference>
<accession>A0ABQ6LMK5</accession>
<dbReference type="PROSITE" id="PS51186">
    <property type="entry name" value="GNAT"/>
    <property type="match status" value="1"/>
</dbReference>
<feature type="domain" description="N-acetyltransferase" evidence="3">
    <location>
        <begin position="7"/>
        <end position="161"/>
    </location>
</feature>
<reference evidence="4 5" key="1">
    <citation type="submission" date="2023-04" db="EMBL/GenBank/DDBJ databases">
        <title>Marinoamorphus aggregata gen. nov., sp. Nov., isolate from tissue of brittle star Ophioplocus japonicus.</title>
        <authorList>
            <person name="Kawano K."/>
            <person name="Sawayama S."/>
            <person name="Nakagawa S."/>
        </authorList>
    </citation>
    <scope>NUCLEOTIDE SEQUENCE [LARGE SCALE GENOMIC DNA]</scope>
    <source>
        <strain evidence="4 5">NKW23</strain>
    </source>
</reference>
<keyword evidence="1" id="KW-0808">Transferase</keyword>
<dbReference type="Gene3D" id="3.40.630.30">
    <property type="match status" value="1"/>
</dbReference>
<dbReference type="PANTHER" id="PTHR10545:SF29">
    <property type="entry name" value="GH14572P-RELATED"/>
    <property type="match status" value="1"/>
</dbReference>
<dbReference type="InterPro" id="IPR051016">
    <property type="entry name" value="Diverse_Substrate_AcTransf"/>
</dbReference>
<dbReference type="RefSeq" id="WP_285673189.1">
    <property type="nucleotide sequence ID" value="NZ_BSYI01000031.1"/>
</dbReference>
<organism evidence="4 5">
    <name type="scientific">Paralimibaculum aggregatum</name>
    <dbReference type="NCBI Taxonomy" id="3036245"/>
    <lineage>
        <taxon>Bacteria</taxon>
        <taxon>Pseudomonadati</taxon>
        <taxon>Pseudomonadota</taxon>
        <taxon>Alphaproteobacteria</taxon>
        <taxon>Rhodobacterales</taxon>
        <taxon>Paracoccaceae</taxon>
        <taxon>Paralimibaculum</taxon>
    </lineage>
</organism>
<sequence length="164" mass="17120">MSGAGVAAIRRAARQDVPALHACLAAMAAEIGDGAAFRARPEDLARHGFGAAPRFHALIAEAGAETAGAAVFFPEFSTLRGAPGVYVQDLYVAPAHRGSGLAARLLGGVAAEARGWGAGYLKLTAYADNARALAFYRRLGFRIDDREKPCFIGGEAFDRLGEST</sequence>
<dbReference type="PANTHER" id="PTHR10545">
    <property type="entry name" value="DIAMINE N-ACETYLTRANSFERASE"/>
    <property type="match status" value="1"/>
</dbReference>
<dbReference type="SUPFAM" id="SSF55729">
    <property type="entry name" value="Acyl-CoA N-acyltransferases (Nat)"/>
    <property type="match status" value="1"/>
</dbReference>
<evidence type="ECO:0000256" key="2">
    <source>
        <dbReference type="ARBA" id="ARBA00023315"/>
    </source>
</evidence>
<evidence type="ECO:0000313" key="4">
    <source>
        <dbReference type="EMBL" id="GMG84207.1"/>
    </source>
</evidence>
<gene>
    <name evidence="4" type="ORF">LNKW23_34210</name>
</gene>
<proteinExistence type="predicted"/>
<dbReference type="CDD" id="cd04301">
    <property type="entry name" value="NAT_SF"/>
    <property type="match status" value="1"/>
</dbReference>
<evidence type="ECO:0000313" key="5">
    <source>
        <dbReference type="Proteomes" id="UP001239909"/>
    </source>
</evidence>
<keyword evidence="2" id="KW-0012">Acyltransferase</keyword>
<keyword evidence="5" id="KW-1185">Reference proteome</keyword>
<protein>
    <submittedName>
        <fullName evidence="4">GNAT family N-acetyltransferase</fullName>
    </submittedName>
</protein>
<dbReference type="InterPro" id="IPR000182">
    <property type="entry name" value="GNAT_dom"/>
</dbReference>
<evidence type="ECO:0000256" key="1">
    <source>
        <dbReference type="ARBA" id="ARBA00022679"/>
    </source>
</evidence>
<dbReference type="Proteomes" id="UP001239909">
    <property type="component" value="Unassembled WGS sequence"/>
</dbReference>